<gene>
    <name evidence="7" type="primary">murE</name>
    <name evidence="12" type="ORF">SAMN04490220_2618</name>
</gene>
<keyword evidence="7" id="KW-0460">Magnesium</keyword>
<protein>
    <recommendedName>
        <fullName evidence="7">UDP-N-acetylmuramyl-tripeptide synthetase</fullName>
        <ecNumber evidence="7">6.3.2.-</ecNumber>
    </recommendedName>
    <alternativeName>
        <fullName evidence="7">UDP-MurNAc-tripeptide synthetase</fullName>
    </alternativeName>
</protein>
<comment type="caution">
    <text evidence="7">Lacks conserved residue(s) required for the propagation of feature annotation.</text>
</comment>
<dbReference type="Pfam" id="PF01225">
    <property type="entry name" value="Mur_ligase"/>
    <property type="match status" value="1"/>
</dbReference>
<organism evidence="12 13">
    <name type="scientific">Rhodococcus jostii</name>
    <dbReference type="NCBI Taxonomy" id="132919"/>
    <lineage>
        <taxon>Bacteria</taxon>
        <taxon>Bacillati</taxon>
        <taxon>Actinomycetota</taxon>
        <taxon>Actinomycetes</taxon>
        <taxon>Mycobacteriales</taxon>
        <taxon>Nocardiaceae</taxon>
        <taxon>Rhodococcus</taxon>
    </lineage>
</organism>
<evidence type="ECO:0000256" key="8">
    <source>
        <dbReference type="RuleBase" id="RU004135"/>
    </source>
</evidence>
<dbReference type="GO" id="GO:0000287">
    <property type="term" value="F:magnesium ion binding"/>
    <property type="evidence" value="ECO:0007669"/>
    <property type="project" value="UniProtKB-UniRule"/>
</dbReference>
<dbReference type="PANTHER" id="PTHR23135:SF4">
    <property type="entry name" value="UDP-N-ACETYLMURAMOYL-L-ALANYL-D-GLUTAMATE--2,6-DIAMINOPIMELATE LIGASE MURE HOMOLOG, CHLOROPLASTIC"/>
    <property type="match status" value="1"/>
</dbReference>
<dbReference type="InterPro" id="IPR036615">
    <property type="entry name" value="Mur_ligase_C_dom_sf"/>
</dbReference>
<feature type="domain" description="Mur ligase N-terminal catalytic" evidence="9">
    <location>
        <begin position="52"/>
        <end position="98"/>
    </location>
</feature>
<proteinExistence type="inferred from homology"/>
<dbReference type="OrthoDB" id="9800958at2"/>
<dbReference type="InterPro" id="IPR013221">
    <property type="entry name" value="Mur_ligase_cen"/>
</dbReference>
<dbReference type="NCBIfam" id="TIGR01085">
    <property type="entry name" value="murE"/>
    <property type="match status" value="1"/>
</dbReference>
<dbReference type="Pfam" id="PF08245">
    <property type="entry name" value="Mur_ligase_M"/>
    <property type="match status" value="1"/>
</dbReference>
<dbReference type="EC" id="6.3.2.-" evidence="7"/>
<keyword evidence="5 7" id="KW-0131">Cell cycle</keyword>
<dbReference type="Gene3D" id="3.90.190.20">
    <property type="entry name" value="Mur ligase, C-terminal domain"/>
    <property type="match status" value="1"/>
</dbReference>
<keyword evidence="7" id="KW-0067">ATP-binding</keyword>
<name>A0A1H4VHU7_RHOJO</name>
<dbReference type="Pfam" id="PF02875">
    <property type="entry name" value="Mur_ligase_C"/>
    <property type="match status" value="1"/>
</dbReference>
<dbReference type="Proteomes" id="UP000183407">
    <property type="component" value="Unassembled WGS sequence"/>
</dbReference>
<dbReference type="GO" id="GO:0008360">
    <property type="term" value="P:regulation of cell shape"/>
    <property type="evidence" value="ECO:0007669"/>
    <property type="project" value="UniProtKB-KW"/>
</dbReference>
<keyword evidence="7" id="KW-0963">Cytoplasm</keyword>
<dbReference type="GO" id="GO:0071555">
    <property type="term" value="P:cell wall organization"/>
    <property type="evidence" value="ECO:0007669"/>
    <property type="project" value="UniProtKB-KW"/>
</dbReference>
<evidence type="ECO:0000259" key="9">
    <source>
        <dbReference type="Pfam" id="PF01225"/>
    </source>
</evidence>
<comment type="cofactor">
    <cofactor evidence="7">
        <name>Mg(2+)</name>
        <dbReference type="ChEBI" id="CHEBI:18420"/>
    </cofactor>
</comment>
<evidence type="ECO:0000256" key="3">
    <source>
        <dbReference type="ARBA" id="ARBA00022960"/>
    </source>
</evidence>
<evidence type="ECO:0000256" key="1">
    <source>
        <dbReference type="ARBA" id="ARBA00005898"/>
    </source>
</evidence>
<evidence type="ECO:0000256" key="4">
    <source>
        <dbReference type="ARBA" id="ARBA00022984"/>
    </source>
</evidence>
<feature type="domain" description="Mur ligase C-terminal" evidence="10">
    <location>
        <begin position="356"/>
        <end position="484"/>
    </location>
</feature>
<dbReference type="InterPro" id="IPR036565">
    <property type="entry name" value="Mur-like_cat_sf"/>
</dbReference>
<dbReference type="AlphaFoldDB" id="A0A1H4VHU7"/>
<evidence type="ECO:0000256" key="5">
    <source>
        <dbReference type="ARBA" id="ARBA00023306"/>
    </source>
</evidence>
<feature type="binding site" evidence="7">
    <location>
        <begin position="178"/>
        <end position="179"/>
    </location>
    <ligand>
        <name>UDP-N-acetyl-alpha-D-muramoyl-L-alanyl-D-glutamate</name>
        <dbReference type="ChEBI" id="CHEBI:83900"/>
    </ligand>
</feature>
<dbReference type="NCBIfam" id="NF001126">
    <property type="entry name" value="PRK00139.1-4"/>
    <property type="match status" value="1"/>
</dbReference>
<evidence type="ECO:0000259" key="10">
    <source>
        <dbReference type="Pfam" id="PF02875"/>
    </source>
</evidence>
<feature type="modified residue" description="N6-carboxylysine" evidence="7">
    <location>
        <position position="245"/>
    </location>
</feature>
<evidence type="ECO:0000256" key="6">
    <source>
        <dbReference type="ARBA" id="ARBA00023316"/>
    </source>
</evidence>
<dbReference type="EMBL" id="FNTL01000004">
    <property type="protein sequence ID" value="SEC80168.1"/>
    <property type="molecule type" value="Genomic_DNA"/>
</dbReference>
<keyword evidence="4 7" id="KW-0573">Peptidoglycan synthesis</keyword>
<comment type="similarity">
    <text evidence="1 7">Belongs to the MurCDEF family. MurE subfamily.</text>
</comment>
<feature type="binding site" evidence="7">
    <location>
        <position position="205"/>
    </location>
    <ligand>
        <name>UDP-N-acetyl-alpha-D-muramoyl-L-alanyl-D-glutamate</name>
        <dbReference type="ChEBI" id="CHEBI:83900"/>
    </ligand>
</feature>
<comment type="pathway">
    <text evidence="7 8">Cell wall biogenesis; peptidoglycan biosynthesis.</text>
</comment>
<comment type="PTM">
    <text evidence="7">Carboxylation is probably crucial for Mg(2+) binding and, consequently, for the gamma-phosphate positioning of ATP.</text>
</comment>
<dbReference type="GO" id="GO:0009252">
    <property type="term" value="P:peptidoglycan biosynthetic process"/>
    <property type="evidence" value="ECO:0007669"/>
    <property type="project" value="UniProtKB-UniRule"/>
</dbReference>
<comment type="function">
    <text evidence="7">Catalyzes the addition of an amino acid to the nucleotide precursor UDP-N-acetylmuramoyl-L-alanyl-D-glutamate (UMAG) in the biosynthesis of bacterial cell-wall peptidoglycan.</text>
</comment>
<dbReference type="SUPFAM" id="SSF53623">
    <property type="entry name" value="MurD-like peptide ligases, catalytic domain"/>
    <property type="match status" value="1"/>
</dbReference>
<keyword evidence="7 12" id="KW-0436">Ligase</keyword>
<dbReference type="HAMAP" id="MF_00208">
    <property type="entry name" value="MurE"/>
    <property type="match status" value="1"/>
</dbReference>
<feature type="binding site" evidence="7">
    <location>
        <begin position="136"/>
        <end position="142"/>
    </location>
    <ligand>
        <name>ATP</name>
        <dbReference type="ChEBI" id="CHEBI:30616"/>
    </ligand>
</feature>
<keyword evidence="2 7" id="KW-0132">Cell division</keyword>
<dbReference type="GO" id="GO:0005737">
    <property type="term" value="C:cytoplasm"/>
    <property type="evidence" value="ECO:0007669"/>
    <property type="project" value="UniProtKB-SubCell"/>
</dbReference>
<dbReference type="InterPro" id="IPR000713">
    <property type="entry name" value="Mur_ligase_N"/>
</dbReference>
<evidence type="ECO:0000259" key="11">
    <source>
        <dbReference type="Pfam" id="PF08245"/>
    </source>
</evidence>
<dbReference type="PANTHER" id="PTHR23135">
    <property type="entry name" value="MUR LIGASE FAMILY MEMBER"/>
    <property type="match status" value="1"/>
</dbReference>
<evidence type="ECO:0000256" key="7">
    <source>
        <dbReference type="HAMAP-Rule" id="MF_00208"/>
    </source>
</evidence>
<dbReference type="GO" id="GO:0016881">
    <property type="term" value="F:acid-amino acid ligase activity"/>
    <property type="evidence" value="ECO:0007669"/>
    <property type="project" value="UniProtKB-UniRule"/>
</dbReference>
<dbReference type="Gene3D" id="3.40.1190.10">
    <property type="entry name" value="Mur-like, catalytic domain"/>
    <property type="match status" value="1"/>
</dbReference>
<dbReference type="Gene3D" id="3.40.1390.10">
    <property type="entry name" value="MurE/MurF, N-terminal domain"/>
    <property type="match status" value="1"/>
</dbReference>
<evidence type="ECO:0000313" key="13">
    <source>
        <dbReference type="Proteomes" id="UP000183407"/>
    </source>
</evidence>
<dbReference type="UniPathway" id="UPA00219"/>
<keyword evidence="3 7" id="KW-0133">Cell shape</keyword>
<dbReference type="InterPro" id="IPR005761">
    <property type="entry name" value="UDP-N-AcMur-Glu-dNH2Pim_ligase"/>
</dbReference>
<reference evidence="13" key="1">
    <citation type="submission" date="2016-10" db="EMBL/GenBank/DDBJ databases">
        <authorList>
            <person name="Varghese N."/>
        </authorList>
    </citation>
    <scope>NUCLEOTIDE SEQUENCE [LARGE SCALE GENOMIC DNA]</scope>
    <source>
        <strain evidence="13">DSM 44719</strain>
    </source>
</reference>
<dbReference type="GO" id="GO:0051301">
    <property type="term" value="P:cell division"/>
    <property type="evidence" value="ECO:0007669"/>
    <property type="project" value="UniProtKB-KW"/>
</dbReference>
<dbReference type="InterPro" id="IPR035911">
    <property type="entry name" value="MurE/MurF_N"/>
</dbReference>
<feature type="binding site" evidence="7">
    <location>
        <position position="213"/>
    </location>
    <ligand>
        <name>UDP-N-acetyl-alpha-D-muramoyl-L-alanyl-D-glutamate</name>
        <dbReference type="ChEBI" id="CHEBI:83900"/>
    </ligand>
</feature>
<accession>A0A1H4VHU7</accession>
<dbReference type="SUPFAM" id="SSF63418">
    <property type="entry name" value="MurE/MurF N-terminal domain"/>
    <property type="match status" value="1"/>
</dbReference>
<feature type="binding site" evidence="7">
    <location>
        <position position="59"/>
    </location>
    <ligand>
        <name>UDP-N-acetyl-alpha-D-muramoyl-L-alanyl-D-glutamate</name>
        <dbReference type="ChEBI" id="CHEBI:83900"/>
    </ligand>
</feature>
<evidence type="ECO:0000256" key="2">
    <source>
        <dbReference type="ARBA" id="ARBA00022618"/>
    </source>
</evidence>
<keyword evidence="6 7" id="KW-0961">Cell wall biogenesis/degradation</keyword>
<dbReference type="NCBIfam" id="NF001124">
    <property type="entry name" value="PRK00139.1-2"/>
    <property type="match status" value="1"/>
</dbReference>
<dbReference type="SUPFAM" id="SSF53244">
    <property type="entry name" value="MurD-like peptide ligases, peptide-binding domain"/>
    <property type="match status" value="1"/>
</dbReference>
<keyword evidence="7" id="KW-0547">Nucleotide-binding</keyword>
<sequence length="514" mass="53847">MTTVPTSRAARQWCTGTVSVDCPRWNPPKPLREVVRSLGRSAELVGSGDAAVTGVNQDSRLVRAGDLYAALPGQHRHGVAFAAEAASHGAVAVLSDRECGVLPTIVVDDPRRALGPLASWIYGDPSGSLDVYGVTGTNGKTSTAYLLDAGLRAAGVAAGLVTGITVRGPNGSRTAIRTTPEACELQQTLAAFTEQGTDAVAMEVSSHGLALYRIDGTFFRVGLFTNLARDHLDFHPDMDAYFAAKARLFDPGRCATAAIGIDDEFGRRLAAAVTVPRLTFSSTTVAADIHASAVHADEGGTSFTLQGAAERKSVRLRLLGVHQVDNALAAISALAARGVDLDAAIAGMENLDTVPGRLEAVDVGQPFLAFVDYMHNTAGQRRLFPYLRSLTRGRVFAVVGATGERDPGKRAPLGATAACFADTVIVTDESPYSEDAGRLREDVARGARAGGDAEVLVVPDRAEAILTAVGLAGPGDVVVVAGRGHDPVQEYGGHRRVFDDRVALREALLRLAAP</sequence>
<dbReference type="InterPro" id="IPR004101">
    <property type="entry name" value="Mur_ligase_C"/>
</dbReference>
<comment type="subcellular location">
    <subcellularLocation>
        <location evidence="7 8">Cytoplasm</location>
    </subcellularLocation>
</comment>
<dbReference type="GO" id="GO:0005524">
    <property type="term" value="F:ATP binding"/>
    <property type="evidence" value="ECO:0007669"/>
    <property type="project" value="UniProtKB-UniRule"/>
</dbReference>
<evidence type="ECO:0000313" key="12">
    <source>
        <dbReference type="EMBL" id="SEC80168.1"/>
    </source>
</evidence>
<feature type="domain" description="Mur ligase central" evidence="11">
    <location>
        <begin position="134"/>
        <end position="333"/>
    </location>
</feature>